<name>A0AA39ZS64_9PEZI</name>
<evidence type="ECO:0000256" key="3">
    <source>
        <dbReference type="PROSITE-ProRule" id="PRU00221"/>
    </source>
</evidence>
<dbReference type="EMBL" id="JAUKUA010000008">
    <property type="protein sequence ID" value="KAK0702685.1"/>
    <property type="molecule type" value="Genomic_DNA"/>
</dbReference>
<dbReference type="PANTHER" id="PTHR10622:SF11">
    <property type="entry name" value="HET-DOMAIN-CONTAINING PROTEIN"/>
    <property type="match status" value="1"/>
</dbReference>
<dbReference type="SMART" id="SM00320">
    <property type="entry name" value="WD40"/>
    <property type="match status" value="4"/>
</dbReference>
<organism evidence="5 6">
    <name type="scientific">Lasiosphaeris hirsuta</name>
    <dbReference type="NCBI Taxonomy" id="260670"/>
    <lineage>
        <taxon>Eukaryota</taxon>
        <taxon>Fungi</taxon>
        <taxon>Dikarya</taxon>
        <taxon>Ascomycota</taxon>
        <taxon>Pezizomycotina</taxon>
        <taxon>Sordariomycetes</taxon>
        <taxon>Sordariomycetidae</taxon>
        <taxon>Sordariales</taxon>
        <taxon>Lasiosphaeriaceae</taxon>
        <taxon>Lasiosphaeris</taxon>
    </lineage>
</organism>
<feature type="repeat" description="WD" evidence="3">
    <location>
        <begin position="996"/>
        <end position="1037"/>
    </location>
</feature>
<gene>
    <name evidence="5" type="ORF">B0H67DRAFT_650063</name>
</gene>
<evidence type="ECO:0000256" key="1">
    <source>
        <dbReference type="ARBA" id="ARBA00022574"/>
    </source>
</evidence>
<dbReference type="SUPFAM" id="SSF50978">
    <property type="entry name" value="WD40 repeat-like"/>
    <property type="match status" value="1"/>
</dbReference>
<dbReference type="PROSITE" id="PS00678">
    <property type="entry name" value="WD_REPEATS_1"/>
    <property type="match status" value="1"/>
</dbReference>
<dbReference type="InterPro" id="IPR056884">
    <property type="entry name" value="NPHP3-like_N"/>
</dbReference>
<feature type="repeat" description="WD" evidence="3">
    <location>
        <begin position="954"/>
        <end position="995"/>
    </location>
</feature>
<feature type="domain" description="NACHT" evidence="4">
    <location>
        <begin position="480"/>
        <end position="612"/>
    </location>
</feature>
<dbReference type="InterPro" id="IPR010730">
    <property type="entry name" value="HET"/>
</dbReference>
<dbReference type="PROSITE" id="PS50082">
    <property type="entry name" value="WD_REPEATS_2"/>
    <property type="match status" value="3"/>
</dbReference>
<dbReference type="AlphaFoldDB" id="A0AA39ZS64"/>
<sequence>MSAPPSRSTTPTPAVAAIPEPALEELTPYTLDLLQGKDGTFDWLTLMYFQDPNFTDPARLLDYANLDDPNFWDPFEFGEVARLQFPSLQELVDKRKRDSAQKSQQLADTVENDQHVWERRLRDRKPKDAVTASETRMRLLRRDDTGEFSLTDDYLPNNGIPPYAILSHRWGDEEVLFRDFMDGTAKKKAGYAKIRFCGNQAWRDGLQFFWVDTCCIDKSNSTELQEAINSMFRWYRDATKCYAYLGDVSTSTHNVGDKSTWESAFRASSWFTRGWTLQELVAPTSVEFFSSEEVRLGDRRSLERVIYDVTGIPLKALQKGSLSGFGVHERMAWIEKRKTTREEDRAYSLFGIFDVQLPLLYGEGELKAFRRLWEEIIKSSNTKPTMNEADTRCLGDLHITNPRHDKQRIEAAKGGLLDDAYGWVLNNAQFRQWHDCGDNRLLWIKGDPANSQHLSRTYGNTTISSVKAFEGTNAWFTLREIFNAILQDPGLRTTYLIIDALDECVTDLLRLLELVAQISCLSPRVKWIVSSRNWPQIEEQLAMAAQNARLSLELNAESVAAAVNTYIRHRVSRLSKQKLYDRKMRKAVRDYLSSNADGTFLWVALVCQELADPKVQKWHTLTKLRSFPSGLDALYARMMEQICSSQDADLCKQILAVFTIVRRPISLWELTTLVEMPIDISDGLDSTLIEMPDDVSKDLESTLSGIPDDAPDDLEPLRGIVRVCGSFLTLREQIIYFVHQSAKDFLLGRPNNEESRKAFNWVFPHGMEHVNHIIFSRSLNTMSTILKRDMYGIKAPGFPIDKVQTPSSDPLATVRYSCVFWVDHLCDSISDKGTPQRNTLDVVQTFLEQKYLYWLEALSLLRAISEGVIAIRQLDGLLGRTGSSKLTKLVWDVYRFTLAYGWVVEQAPLQAYTSALLFAPASSLVKKKFRAEEPSWVSTKPVVEADWNTCLQTLEGHHDWVRSVAFSPDGQRLASGSGDKTVKVWDTALGQYLQTLKDHRGSVWSVTFSPDGQRLTSGSDDKTVKVWDTALGQCLQTLEGYHGWVWSVTFLPDGQRLASGSDDKTVKVWDTASGQCLQTLKGYCDWVLSVTFSPDGQRLASG</sequence>
<keyword evidence="2" id="KW-0677">Repeat</keyword>
<keyword evidence="1 3" id="KW-0853">WD repeat</keyword>
<evidence type="ECO:0000313" key="5">
    <source>
        <dbReference type="EMBL" id="KAK0702685.1"/>
    </source>
</evidence>
<dbReference type="CDD" id="cd00200">
    <property type="entry name" value="WD40"/>
    <property type="match status" value="1"/>
</dbReference>
<dbReference type="PANTHER" id="PTHR10622">
    <property type="entry name" value="HET DOMAIN-CONTAINING PROTEIN"/>
    <property type="match status" value="1"/>
</dbReference>
<dbReference type="InterPro" id="IPR036322">
    <property type="entry name" value="WD40_repeat_dom_sf"/>
</dbReference>
<dbReference type="InterPro" id="IPR020472">
    <property type="entry name" value="WD40_PAC1"/>
</dbReference>
<proteinExistence type="predicted"/>
<evidence type="ECO:0000259" key="4">
    <source>
        <dbReference type="PROSITE" id="PS50837"/>
    </source>
</evidence>
<dbReference type="PRINTS" id="PR00320">
    <property type="entry name" value="GPROTEINBRPT"/>
</dbReference>
<dbReference type="Pfam" id="PF00400">
    <property type="entry name" value="WD40"/>
    <property type="match status" value="4"/>
</dbReference>
<dbReference type="InterPro" id="IPR007111">
    <property type="entry name" value="NACHT_NTPase"/>
</dbReference>
<dbReference type="InterPro" id="IPR001680">
    <property type="entry name" value="WD40_rpt"/>
</dbReference>
<dbReference type="Pfam" id="PF06985">
    <property type="entry name" value="HET"/>
    <property type="match status" value="1"/>
</dbReference>
<dbReference type="PROSITE" id="PS50294">
    <property type="entry name" value="WD_REPEATS_REGION"/>
    <property type="match status" value="3"/>
</dbReference>
<dbReference type="InterPro" id="IPR019775">
    <property type="entry name" value="WD40_repeat_CS"/>
</dbReference>
<keyword evidence="6" id="KW-1185">Reference proteome</keyword>
<comment type="caution">
    <text evidence="5">The sequence shown here is derived from an EMBL/GenBank/DDBJ whole genome shotgun (WGS) entry which is preliminary data.</text>
</comment>
<evidence type="ECO:0000313" key="6">
    <source>
        <dbReference type="Proteomes" id="UP001172102"/>
    </source>
</evidence>
<reference evidence="5" key="1">
    <citation type="submission" date="2023-06" db="EMBL/GenBank/DDBJ databases">
        <title>Genome-scale phylogeny and comparative genomics of the fungal order Sordariales.</title>
        <authorList>
            <consortium name="Lawrence Berkeley National Laboratory"/>
            <person name="Hensen N."/>
            <person name="Bonometti L."/>
            <person name="Westerberg I."/>
            <person name="Brannstrom I.O."/>
            <person name="Guillou S."/>
            <person name="Cros-Aarteil S."/>
            <person name="Calhoun S."/>
            <person name="Haridas S."/>
            <person name="Kuo A."/>
            <person name="Mondo S."/>
            <person name="Pangilinan J."/>
            <person name="Riley R."/>
            <person name="Labutti K."/>
            <person name="Andreopoulos B."/>
            <person name="Lipzen A."/>
            <person name="Chen C."/>
            <person name="Yanf M."/>
            <person name="Daum C."/>
            <person name="Ng V."/>
            <person name="Clum A."/>
            <person name="Steindorff A."/>
            <person name="Ohm R."/>
            <person name="Martin F."/>
            <person name="Silar P."/>
            <person name="Natvig D."/>
            <person name="Lalanne C."/>
            <person name="Gautier V."/>
            <person name="Ament-Velasquez S.L."/>
            <person name="Kruys A."/>
            <person name="Hutchinson M.I."/>
            <person name="Powell A.J."/>
            <person name="Barry K."/>
            <person name="Miller A.N."/>
            <person name="Grigoriev I.V."/>
            <person name="Debuchy R."/>
            <person name="Gladieux P."/>
            <person name="Thoren M.H."/>
            <person name="Johannesson H."/>
        </authorList>
    </citation>
    <scope>NUCLEOTIDE SEQUENCE</scope>
    <source>
        <strain evidence="5">SMH4607-1</strain>
    </source>
</reference>
<dbReference type="Gene3D" id="2.130.10.10">
    <property type="entry name" value="YVTN repeat-like/Quinoprotein amine dehydrogenase"/>
    <property type="match status" value="2"/>
</dbReference>
<accession>A0AA39ZS64</accession>
<evidence type="ECO:0000256" key="2">
    <source>
        <dbReference type="ARBA" id="ARBA00022737"/>
    </source>
</evidence>
<dbReference type="PROSITE" id="PS50837">
    <property type="entry name" value="NACHT"/>
    <property type="match status" value="1"/>
</dbReference>
<dbReference type="Proteomes" id="UP001172102">
    <property type="component" value="Unassembled WGS sequence"/>
</dbReference>
<feature type="repeat" description="WD" evidence="3">
    <location>
        <begin position="1038"/>
        <end position="1079"/>
    </location>
</feature>
<protein>
    <recommendedName>
        <fullName evidence="4">NACHT domain-containing protein</fullName>
    </recommendedName>
</protein>
<dbReference type="Pfam" id="PF24883">
    <property type="entry name" value="NPHP3_N"/>
    <property type="match status" value="1"/>
</dbReference>
<dbReference type="InterPro" id="IPR015943">
    <property type="entry name" value="WD40/YVTN_repeat-like_dom_sf"/>
</dbReference>